<keyword evidence="2" id="KW-1185">Reference proteome</keyword>
<organism evidence="1 2">
    <name type="scientific">Saccharopolyspora taberi</name>
    <dbReference type="NCBI Taxonomy" id="60895"/>
    <lineage>
        <taxon>Bacteria</taxon>
        <taxon>Bacillati</taxon>
        <taxon>Actinomycetota</taxon>
        <taxon>Actinomycetes</taxon>
        <taxon>Pseudonocardiales</taxon>
        <taxon>Pseudonocardiaceae</taxon>
        <taxon>Saccharopolyspora</taxon>
    </lineage>
</organism>
<proteinExistence type="predicted"/>
<evidence type="ECO:0000313" key="2">
    <source>
        <dbReference type="Proteomes" id="UP001500979"/>
    </source>
</evidence>
<evidence type="ECO:0008006" key="3">
    <source>
        <dbReference type="Google" id="ProtNLM"/>
    </source>
</evidence>
<comment type="caution">
    <text evidence="1">The sequence shown here is derived from an EMBL/GenBank/DDBJ whole genome shotgun (WGS) entry which is preliminary data.</text>
</comment>
<reference evidence="1 2" key="1">
    <citation type="journal article" date="2019" name="Int. J. Syst. Evol. Microbiol.">
        <title>The Global Catalogue of Microorganisms (GCM) 10K type strain sequencing project: providing services to taxonomists for standard genome sequencing and annotation.</title>
        <authorList>
            <consortium name="The Broad Institute Genomics Platform"/>
            <consortium name="The Broad Institute Genome Sequencing Center for Infectious Disease"/>
            <person name="Wu L."/>
            <person name="Ma J."/>
        </authorList>
    </citation>
    <scope>NUCLEOTIDE SEQUENCE [LARGE SCALE GENOMIC DNA]</scope>
    <source>
        <strain evidence="1 2">JCM 9383</strain>
    </source>
</reference>
<dbReference type="RefSeq" id="WP_344677345.1">
    <property type="nucleotide sequence ID" value="NZ_BAAAUX010000001.1"/>
</dbReference>
<accession>A0ABN3V4B9</accession>
<name>A0ABN3V4B9_9PSEU</name>
<dbReference type="InterPro" id="IPR011604">
    <property type="entry name" value="PDDEXK-like_dom_sf"/>
</dbReference>
<gene>
    <name evidence="1" type="ORF">GCM10010470_01600</name>
</gene>
<dbReference type="EMBL" id="BAAAUX010000001">
    <property type="protein sequence ID" value="GAA2773575.1"/>
    <property type="molecule type" value="Genomic_DNA"/>
</dbReference>
<dbReference type="Gene3D" id="3.90.320.10">
    <property type="match status" value="1"/>
</dbReference>
<dbReference type="Proteomes" id="UP001500979">
    <property type="component" value="Unassembled WGS sequence"/>
</dbReference>
<sequence length="254" mass="28198">MTLQRIDNGKGHWYKLDGQKADGVTKLIGDGVPKPALINWAANTTAEFAIDNWAELADMPSSQRLSELKGARFAALDKAAKRGTEVHKLAEKLIQGDEVEVPEELAGHVESYVRFLDTWQPAPVLVEAQVASRKWNYCGTVDMVIDLPDGRRMIADIKTSRSGIFGETVLQLAAYRFAEFYLDADKNEQPMADLGIVGALAIWVRSDGYDVYELPADEYQHNRFLHVATVARWAKTSRDLVGPAVQPNTLERAA</sequence>
<protein>
    <recommendedName>
        <fullName evidence="3">PD-(D/E)XK endonuclease-like domain-containing protein</fullName>
    </recommendedName>
</protein>
<evidence type="ECO:0000313" key="1">
    <source>
        <dbReference type="EMBL" id="GAA2773575.1"/>
    </source>
</evidence>